<dbReference type="Pfam" id="PF13402">
    <property type="entry name" value="Peptidase_M60"/>
    <property type="match status" value="1"/>
</dbReference>
<dbReference type="AlphaFoldDB" id="A0A8J6FKN6"/>
<evidence type="ECO:0000259" key="2">
    <source>
        <dbReference type="PROSITE" id="PS51723"/>
    </source>
</evidence>
<evidence type="ECO:0000256" key="1">
    <source>
        <dbReference type="ARBA" id="ARBA00009770"/>
    </source>
</evidence>
<dbReference type="PANTHER" id="PTHR15730:SF5">
    <property type="entry name" value="SI:CH211-210B2.2-RELATED"/>
    <property type="match status" value="1"/>
</dbReference>
<dbReference type="PROSITE" id="PS51723">
    <property type="entry name" value="PEPTIDASE_M60"/>
    <property type="match status" value="1"/>
</dbReference>
<dbReference type="InterPro" id="IPR029062">
    <property type="entry name" value="Class_I_gatase-like"/>
</dbReference>
<dbReference type="Proteomes" id="UP000770717">
    <property type="component" value="Unassembled WGS sequence"/>
</dbReference>
<dbReference type="InterPro" id="IPR051244">
    <property type="entry name" value="TCAF"/>
</dbReference>
<dbReference type="OrthoDB" id="10260387at2759"/>
<comment type="similarity">
    <text evidence="1">Belongs to the TCAF family.</text>
</comment>
<dbReference type="Gene3D" id="3.40.390.80">
    <property type="entry name" value="Peptidase M60, enhancin-like domain 2"/>
    <property type="match status" value="1"/>
</dbReference>
<evidence type="ECO:0000313" key="3">
    <source>
        <dbReference type="EMBL" id="KAG9489717.1"/>
    </source>
</evidence>
<sequence length="901" mass="99430">MAVNEDYNSLVRGICSIDFSLGCIPCKLLLTGDEAFPVLASPGKHVLIAASKYGKGRIVVLSHEGYLTVPHFMDFFKNAVSWLKRSPEVVIGINGNLGHLEHTLSASGHKVEKISGLKKDLGVLCMNGYSDSQAQEIVSFVKEGGGLLIGAQAWYWAQCHRQDNVLCNFPGNKITSVAGIYFTGHCGEKGNFKVTEKMPWCPIYKELNFSADLKHLMQNVSNLDISGPSVLSELLLHGPLTFPIGLTNSNQCFFGAAYYGRGCVVVGTHEANICKPQLKTFMLNAISWLDMGRKGKIGVVKQLAGFANTLQTEGFQSVVSNLVPELSVYCCTSYSDAEAEKIQQFVAEGGGLLIAGHAWYWSYSHPNVLSQYPGNKVLNKLGISILERTVTNGICQVLDPQAEATTYHFPRAVCQLLSDLRTGAELKPPLSNWLSKLRQDVSTCMRLPASPLISSLQEELVELVHCCSIPNVSKQCPAKSCSKEAFMMCLAQDVSCLDKLQDLDCDDGSCKPPVTVEIDATNPGADAWRSTGLYLPPRKTATLVFPASAVGKGLQVQVGCHSDNLSNANEFCRAPVVVRRKGVDDEMVSISCVWGGLLYVIVTAKSQLGNIQISVHGAELAPMFIKGKTNNSSWVQEIRNYPSPWAELITENIILTVPSDVIRSLEDPDGLMSQWDKMMEAIADLASIPKKFPRPERFVTDVQISAGWMHAGYPIMCHLPSAADLVSLEKIRKGLWGPIHELGHNQQRGVWEFPSHTTEATCNVWSVYVHETVLGISRDKAHPNLTRESRDCRVKSYITNGAKLAQWSVWTALETYLQLQEGFGWDSFKQVYSEYQKMTNVSNNNNVKMNLWAETFSNAVNKNLVPFFKNWGWPIDDATSNKLSTLPLWDKNPMIAYVNSK</sequence>
<dbReference type="FunFam" id="3.40.390.80:FF:000001">
    <property type="entry name" value="TRPM8 channel-associated factor 1"/>
    <property type="match status" value="1"/>
</dbReference>
<dbReference type="Pfam" id="PF17291">
    <property type="entry name" value="M60-like_N"/>
    <property type="match status" value="1"/>
</dbReference>
<comment type="caution">
    <text evidence="3">The sequence shown here is derived from an EMBL/GenBank/DDBJ whole genome shotgun (WGS) entry which is preliminary data.</text>
</comment>
<feature type="domain" description="Peptidase M60" evidence="2">
    <location>
        <begin position="526"/>
        <end position="824"/>
    </location>
</feature>
<dbReference type="InterPro" id="IPR031161">
    <property type="entry name" value="Peptidase_M60_dom"/>
</dbReference>
<dbReference type="InterPro" id="IPR042279">
    <property type="entry name" value="Pep_M60_3"/>
</dbReference>
<dbReference type="InterPro" id="IPR035423">
    <property type="entry name" value="M60-like_N"/>
</dbReference>
<proteinExistence type="inferred from homology"/>
<evidence type="ECO:0000313" key="4">
    <source>
        <dbReference type="Proteomes" id="UP000770717"/>
    </source>
</evidence>
<protein>
    <recommendedName>
        <fullName evidence="2">Peptidase M60 domain-containing protein</fullName>
    </recommendedName>
</protein>
<dbReference type="SUPFAM" id="SSF52317">
    <property type="entry name" value="Class I glutamine amidotransferase-like"/>
    <property type="match status" value="2"/>
</dbReference>
<dbReference type="GO" id="GO:0005886">
    <property type="term" value="C:plasma membrane"/>
    <property type="evidence" value="ECO:0007669"/>
    <property type="project" value="TreeGrafter"/>
</dbReference>
<dbReference type="PANTHER" id="PTHR15730">
    <property type="entry name" value="EXPERIMENTAL AUTOIMMUNE PROSTATITIS ANTIGEN 2-RELATED"/>
    <property type="match status" value="1"/>
</dbReference>
<dbReference type="SMART" id="SM01276">
    <property type="entry name" value="M60-like"/>
    <property type="match status" value="1"/>
</dbReference>
<dbReference type="Gene3D" id="1.10.390.30">
    <property type="entry name" value="Peptidase M60, enhancin-like domain 3"/>
    <property type="match status" value="1"/>
</dbReference>
<gene>
    <name evidence="3" type="ORF">GDO78_005581</name>
</gene>
<organism evidence="3 4">
    <name type="scientific">Eleutherodactylus coqui</name>
    <name type="common">Puerto Rican coqui</name>
    <dbReference type="NCBI Taxonomy" id="57060"/>
    <lineage>
        <taxon>Eukaryota</taxon>
        <taxon>Metazoa</taxon>
        <taxon>Chordata</taxon>
        <taxon>Craniata</taxon>
        <taxon>Vertebrata</taxon>
        <taxon>Euteleostomi</taxon>
        <taxon>Amphibia</taxon>
        <taxon>Batrachia</taxon>
        <taxon>Anura</taxon>
        <taxon>Neobatrachia</taxon>
        <taxon>Hyloidea</taxon>
        <taxon>Eleutherodactylidae</taxon>
        <taxon>Eleutherodactylinae</taxon>
        <taxon>Eleutherodactylus</taxon>
        <taxon>Eleutherodactylus</taxon>
    </lineage>
</organism>
<dbReference type="GO" id="GO:0090314">
    <property type="term" value="P:positive regulation of protein targeting to membrane"/>
    <property type="evidence" value="ECO:0007669"/>
    <property type="project" value="TreeGrafter"/>
</dbReference>
<dbReference type="FunFam" id="1.10.390.30:FF:000001">
    <property type="entry name" value="TRPM8 channel-associated factor 1"/>
    <property type="match status" value="1"/>
</dbReference>
<reference evidence="3" key="1">
    <citation type="thesis" date="2020" institute="ProQuest LLC" country="789 East Eisenhower Parkway, Ann Arbor, MI, USA">
        <title>Comparative Genomics and Chromosome Evolution.</title>
        <authorList>
            <person name="Mudd A.B."/>
        </authorList>
    </citation>
    <scope>NUCLEOTIDE SEQUENCE</scope>
    <source>
        <strain evidence="3">HN-11 Male</strain>
        <tissue evidence="3">Kidney and liver</tissue>
    </source>
</reference>
<accession>A0A8J6FKN6</accession>
<name>A0A8J6FKN6_ELECQ</name>
<dbReference type="EMBL" id="WNTK01000002">
    <property type="protein sequence ID" value="KAG9489717.1"/>
    <property type="molecule type" value="Genomic_DNA"/>
</dbReference>
<keyword evidence="4" id="KW-1185">Reference proteome</keyword>
<dbReference type="GO" id="GO:0044325">
    <property type="term" value="F:transmembrane transporter binding"/>
    <property type="evidence" value="ECO:0007669"/>
    <property type="project" value="TreeGrafter"/>
</dbReference>